<dbReference type="InterPro" id="IPR023621">
    <property type="entry name" value="Ribosomal_eL31_dom_sf"/>
</dbReference>
<evidence type="ECO:0000313" key="1">
    <source>
        <dbReference type="EMBL" id="KAH0462485.1"/>
    </source>
</evidence>
<comment type="caution">
    <text evidence="1">The sequence shown here is derived from an EMBL/GenBank/DDBJ whole genome shotgun (WGS) entry which is preliminary data.</text>
</comment>
<evidence type="ECO:0000313" key="2">
    <source>
        <dbReference type="Proteomes" id="UP000775213"/>
    </source>
</evidence>
<proteinExistence type="predicted"/>
<dbReference type="Proteomes" id="UP000775213">
    <property type="component" value="Unassembled WGS sequence"/>
</dbReference>
<dbReference type="Gene3D" id="3.10.440.10">
    <property type="match status" value="1"/>
</dbReference>
<organism evidence="1 2">
    <name type="scientific">Dendrobium chrysotoxum</name>
    <name type="common">Orchid</name>
    <dbReference type="NCBI Taxonomy" id="161865"/>
    <lineage>
        <taxon>Eukaryota</taxon>
        <taxon>Viridiplantae</taxon>
        <taxon>Streptophyta</taxon>
        <taxon>Embryophyta</taxon>
        <taxon>Tracheophyta</taxon>
        <taxon>Spermatophyta</taxon>
        <taxon>Magnoliopsida</taxon>
        <taxon>Liliopsida</taxon>
        <taxon>Asparagales</taxon>
        <taxon>Orchidaceae</taxon>
        <taxon>Epidendroideae</taxon>
        <taxon>Malaxideae</taxon>
        <taxon>Dendrobiinae</taxon>
        <taxon>Dendrobium</taxon>
    </lineage>
</organism>
<accession>A0AAV7H4Q0</accession>
<protein>
    <submittedName>
        <fullName evidence="1">Uncharacterized protein</fullName>
    </submittedName>
</protein>
<gene>
    <name evidence="1" type="ORF">IEQ34_010060</name>
</gene>
<name>A0AAV7H4Q0_DENCH</name>
<keyword evidence="2" id="KW-1185">Reference proteome</keyword>
<reference evidence="1 2" key="1">
    <citation type="journal article" date="2021" name="Hortic Res">
        <title>Chromosome-scale assembly of the Dendrobium chrysotoxum genome enhances the understanding of orchid evolution.</title>
        <authorList>
            <person name="Zhang Y."/>
            <person name="Zhang G.Q."/>
            <person name="Zhang D."/>
            <person name="Liu X.D."/>
            <person name="Xu X.Y."/>
            <person name="Sun W.H."/>
            <person name="Yu X."/>
            <person name="Zhu X."/>
            <person name="Wang Z.W."/>
            <person name="Zhao X."/>
            <person name="Zhong W.Y."/>
            <person name="Chen H."/>
            <person name="Yin W.L."/>
            <person name="Huang T."/>
            <person name="Niu S.C."/>
            <person name="Liu Z.J."/>
        </authorList>
    </citation>
    <scope>NUCLEOTIDE SEQUENCE [LARGE SCALE GENOMIC DNA]</scope>
    <source>
        <strain evidence="1">Lindl</strain>
    </source>
</reference>
<dbReference type="EMBL" id="JAGFBR010000009">
    <property type="protein sequence ID" value="KAH0462485.1"/>
    <property type="molecule type" value="Genomic_DNA"/>
</dbReference>
<dbReference type="AlphaFoldDB" id="A0AAV7H4Q0"/>
<sequence length="162" mass="17616">MRDSGDWSRACGKLEVGVSLRIGVGRRSGAATRVLCVEGAECPSGGGRGRYLTTEAGAELSRGGIRQKGRERRLVHNILSKFRAGFAGFDREAEQNIGGICEIPSIVRGESKSVPRGVRVRIGRKRNEEEDAREEFYSLVTVAEIRPEGLKGLGTKVIDETD</sequence>